<keyword evidence="4" id="KW-1185">Reference proteome</keyword>
<evidence type="ECO:0000313" key="5">
    <source>
        <dbReference type="Proteomes" id="UP000184533"/>
    </source>
</evidence>
<dbReference type="OrthoDB" id="7867530at2"/>
<dbReference type="AlphaFoldDB" id="A0A0F5LVS7"/>
<dbReference type="Proteomes" id="UP000033608">
    <property type="component" value="Unassembled WGS sequence"/>
</dbReference>
<organism evidence="2 4">
    <name type="scientific">Devosia limi DSM 17137</name>
    <dbReference type="NCBI Taxonomy" id="1121477"/>
    <lineage>
        <taxon>Bacteria</taxon>
        <taxon>Pseudomonadati</taxon>
        <taxon>Pseudomonadota</taxon>
        <taxon>Alphaproteobacteria</taxon>
        <taxon>Hyphomicrobiales</taxon>
        <taxon>Devosiaceae</taxon>
        <taxon>Devosia</taxon>
    </lineage>
</organism>
<sequence>MLRLIAFTVLELIANAIGLLIAAWILPGFLLTPFGFFVVVGIFTVVKFIMAPLLFKLSFKYVRALNGGVALVTTLVGLIITTWLTDGLVITGIDTWILSTLIVWLSGVLAALTLPLFMFKRVLSNNSTNRTTLPPGL</sequence>
<dbReference type="STRING" id="1121477.SAMN02745223_00026"/>
<keyword evidence="1" id="KW-0472">Membrane</keyword>
<proteinExistence type="predicted"/>
<keyword evidence="1" id="KW-1133">Transmembrane helix</keyword>
<evidence type="ECO:0000313" key="4">
    <source>
        <dbReference type="Proteomes" id="UP000033608"/>
    </source>
</evidence>
<accession>A0A0F5LVS7</accession>
<keyword evidence="1" id="KW-0812">Transmembrane</keyword>
<feature type="transmembrane region" description="Helical" evidence="1">
    <location>
        <begin position="36"/>
        <end position="55"/>
    </location>
</feature>
<feature type="transmembrane region" description="Helical" evidence="1">
    <location>
        <begin position="64"/>
        <end position="84"/>
    </location>
</feature>
<feature type="transmembrane region" description="Helical" evidence="1">
    <location>
        <begin position="12"/>
        <end position="30"/>
    </location>
</feature>
<evidence type="ECO:0000313" key="2">
    <source>
        <dbReference type="EMBL" id="KKB85747.1"/>
    </source>
</evidence>
<evidence type="ECO:0000313" key="3">
    <source>
        <dbReference type="EMBL" id="SHE31008.1"/>
    </source>
</evidence>
<reference evidence="2 4" key="1">
    <citation type="submission" date="2015-03" db="EMBL/GenBank/DDBJ databases">
        <authorList>
            <person name="Hassan Y.I."/>
            <person name="Lepp D."/>
            <person name="Zhou T."/>
        </authorList>
    </citation>
    <scope>NUCLEOTIDE SEQUENCE [LARGE SCALE GENOMIC DNA]</scope>
    <source>
        <strain evidence="2 4">DSM 17137</strain>
    </source>
</reference>
<feature type="transmembrane region" description="Helical" evidence="1">
    <location>
        <begin position="96"/>
        <end position="119"/>
    </location>
</feature>
<gene>
    <name evidence="3" type="ORF">SAMN02745223_00026</name>
    <name evidence="2" type="ORF">VW29_05465</name>
</gene>
<reference evidence="3 5" key="2">
    <citation type="submission" date="2016-11" db="EMBL/GenBank/DDBJ databases">
        <authorList>
            <person name="Jaros S."/>
            <person name="Januszkiewicz K."/>
            <person name="Wedrychowicz H."/>
        </authorList>
    </citation>
    <scope>NUCLEOTIDE SEQUENCE [LARGE SCALE GENOMIC DNA]</scope>
    <source>
        <strain evidence="3 5">DSM 17137</strain>
    </source>
</reference>
<dbReference type="Proteomes" id="UP000184533">
    <property type="component" value="Unassembled WGS sequence"/>
</dbReference>
<dbReference type="EMBL" id="FQVC01000001">
    <property type="protein sequence ID" value="SHE31008.1"/>
    <property type="molecule type" value="Genomic_DNA"/>
</dbReference>
<dbReference type="PATRIC" id="fig|1121477.3.peg.2179"/>
<evidence type="ECO:0000256" key="1">
    <source>
        <dbReference type="SAM" id="Phobius"/>
    </source>
</evidence>
<dbReference type="EMBL" id="LAJF01000045">
    <property type="protein sequence ID" value="KKB85747.1"/>
    <property type="molecule type" value="Genomic_DNA"/>
</dbReference>
<dbReference type="RefSeq" id="WP_046134300.1">
    <property type="nucleotide sequence ID" value="NZ_FQVC01000001.1"/>
</dbReference>
<name>A0A0F5LVS7_9HYPH</name>
<protein>
    <submittedName>
        <fullName evidence="3">4 TMS phage holin, superfamily IV</fullName>
    </submittedName>
</protein>